<dbReference type="RefSeq" id="WP_219079649.1">
    <property type="nucleotide sequence ID" value="NZ_JAHBBD010000001.1"/>
</dbReference>
<reference evidence="2 3" key="1">
    <citation type="submission" date="2021-05" db="EMBL/GenBank/DDBJ databases">
        <title>Phylogenetic classification of ten novel species belonging to the genus Bifidobacterium comprising B. colchicus sp. nov., B. abeli sp. nov., B. bicoloris sp. nov., B. guerezis sp. nov., B. rosaliae sp. nov., B. santillanensis sp. nov., B. argentati sp. nov., B. amazzoni sp. nov., B. pluviali sp. nov., and B. pinnaculum sp. nov.</title>
        <authorList>
            <person name="Lugli G.A."/>
            <person name="Ruiz Garcia L."/>
            <person name="Margolles A."/>
            <person name="Ventura M."/>
        </authorList>
    </citation>
    <scope>NUCLEOTIDE SEQUENCE [LARGE SCALE GENOMIC DNA]</scope>
    <source>
        <strain evidence="2 3">6T3</strain>
    </source>
</reference>
<sequence length="174" mass="19741">MFNHHRIPWRIRLVDAPAEPGGGGTGEGGEPVDWQAKYHEAIKHSRTWEERAKANKKDADANRQAAEELEKLKESSMSDAERTAKRISELEAENNRYKSERQHAEWARKVSEETGVPANLLRGDSLDEMREFANQLDQYAHPKPKGMPNQGGTPNGKPDKARELDWANQLFSNL</sequence>
<feature type="region of interest" description="Disordered" evidence="1">
    <location>
        <begin position="137"/>
        <end position="174"/>
    </location>
</feature>
<dbReference type="Proteomes" id="UP000812844">
    <property type="component" value="Unassembled WGS sequence"/>
</dbReference>
<gene>
    <name evidence="2" type="ORF">KIH73_01010</name>
</gene>
<dbReference type="EMBL" id="JAHBBD010000001">
    <property type="protein sequence ID" value="MBW3081974.1"/>
    <property type="molecule type" value="Genomic_DNA"/>
</dbReference>
<organism evidence="2 3">
    <name type="scientific">Bifidobacterium phasiani</name>
    <dbReference type="NCBI Taxonomy" id="2834431"/>
    <lineage>
        <taxon>Bacteria</taxon>
        <taxon>Bacillati</taxon>
        <taxon>Actinomycetota</taxon>
        <taxon>Actinomycetes</taxon>
        <taxon>Bifidobacteriales</taxon>
        <taxon>Bifidobacteriaceae</taxon>
        <taxon>Bifidobacterium</taxon>
    </lineage>
</organism>
<evidence type="ECO:0000313" key="3">
    <source>
        <dbReference type="Proteomes" id="UP000812844"/>
    </source>
</evidence>
<accession>A0ABS6W7A8</accession>
<name>A0ABS6W7A8_9BIFI</name>
<comment type="caution">
    <text evidence="2">The sequence shown here is derived from an EMBL/GenBank/DDBJ whole genome shotgun (WGS) entry which is preliminary data.</text>
</comment>
<evidence type="ECO:0000256" key="1">
    <source>
        <dbReference type="SAM" id="MobiDB-lite"/>
    </source>
</evidence>
<protein>
    <submittedName>
        <fullName evidence="2">Heavy metal transporter</fullName>
    </submittedName>
</protein>
<proteinExistence type="predicted"/>
<feature type="region of interest" description="Disordered" evidence="1">
    <location>
        <begin position="45"/>
        <end position="111"/>
    </location>
</feature>
<evidence type="ECO:0000313" key="2">
    <source>
        <dbReference type="EMBL" id="MBW3081974.1"/>
    </source>
</evidence>
<keyword evidence="3" id="KW-1185">Reference proteome</keyword>